<keyword evidence="2" id="KW-1185">Reference proteome</keyword>
<accession>A0ABW2C139</accession>
<dbReference type="RefSeq" id="WP_345392843.1">
    <property type="nucleotide sequence ID" value="NZ_BAABLA010000013.1"/>
</dbReference>
<evidence type="ECO:0008006" key="3">
    <source>
        <dbReference type="Google" id="ProtNLM"/>
    </source>
</evidence>
<organism evidence="1 2">
    <name type="scientific">Haloechinothrix salitolerans</name>
    <dbReference type="NCBI Taxonomy" id="926830"/>
    <lineage>
        <taxon>Bacteria</taxon>
        <taxon>Bacillati</taxon>
        <taxon>Actinomycetota</taxon>
        <taxon>Actinomycetes</taxon>
        <taxon>Pseudonocardiales</taxon>
        <taxon>Pseudonocardiaceae</taxon>
        <taxon>Haloechinothrix</taxon>
    </lineage>
</organism>
<reference evidence="2" key="1">
    <citation type="journal article" date="2019" name="Int. J. Syst. Evol. Microbiol.">
        <title>The Global Catalogue of Microorganisms (GCM) 10K type strain sequencing project: providing services to taxonomists for standard genome sequencing and annotation.</title>
        <authorList>
            <consortium name="The Broad Institute Genomics Platform"/>
            <consortium name="The Broad Institute Genome Sequencing Center for Infectious Disease"/>
            <person name="Wu L."/>
            <person name="Ma J."/>
        </authorList>
    </citation>
    <scope>NUCLEOTIDE SEQUENCE [LARGE SCALE GENOMIC DNA]</scope>
    <source>
        <strain evidence="2">KCTC 32255</strain>
    </source>
</reference>
<protein>
    <recommendedName>
        <fullName evidence="3">DUF2283 domain-containing protein</fullName>
    </recommendedName>
</protein>
<evidence type="ECO:0000313" key="2">
    <source>
        <dbReference type="Proteomes" id="UP001596337"/>
    </source>
</evidence>
<proteinExistence type="predicted"/>
<sequence length="84" mass="9215">MPFYVLYDTRDGAVIGIHSEVIAGTQDTATLTDEEVLAAAMPENPDIDVAVLEVADHPRPRRGYRLVVDPHLRQTIEVEASSAE</sequence>
<dbReference type="EMBL" id="JBHSXX010000001">
    <property type="protein sequence ID" value="MFC6869022.1"/>
    <property type="molecule type" value="Genomic_DNA"/>
</dbReference>
<dbReference type="Proteomes" id="UP001596337">
    <property type="component" value="Unassembled WGS sequence"/>
</dbReference>
<evidence type="ECO:0000313" key="1">
    <source>
        <dbReference type="EMBL" id="MFC6869022.1"/>
    </source>
</evidence>
<comment type="caution">
    <text evidence="1">The sequence shown here is derived from an EMBL/GenBank/DDBJ whole genome shotgun (WGS) entry which is preliminary data.</text>
</comment>
<name>A0ABW2C139_9PSEU</name>
<gene>
    <name evidence="1" type="ORF">ACFQGD_17910</name>
</gene>